<dbReference type="SUPFAM" id="SSF46785">
    <property type="entry name" value="Winged helix' DNA-binding domain"/>
    <property type="match status" value="1"/>
</dbReference>
<gene>
    <name evidence="6" type="ORF">GCM10010994_37680</name>
</gene>
<dbReference type="InterPro" id="IPR000847">
    <property type="entry name" value="LysR_HTH_N"/>
</dbReference>
<evidence type="ECO:0000313" key="7">
    <source>
        <dbReference type="Proteomes" id="UP000637002"/>
    </source>
</evidence>
<dbReference type="GO" id="GO:0043565">
    <property type="term" value="F:sequence-specific DNA binding"/>
    <property type="evidence" value="ECO:0007669"/>
    <property type="project" value="TreeGrafter"/>
</dbReference>
<dbReference type="AlphaFoldDB" id="A0A916XJE1"/>
<dbReference type="PANTHER" id="PTHR30537">
    <property type="entry name" value="HTH-TYPE TRANSCRIPTIONAL REGULATOR"/>
    <property type="match status" value="1"/>
</dbReference>
<protein>
    <submittedName>
        <fullName evidence="6">LysR family transcriptional regulator</fullName>
    </submittedName>
</protein>
<evidence type="ECO:0000256" key="3">
    <source>
        <dbReference type="ARBA" id="ARBA00023125"/>
    </source>
</evidence>
<name>A0A916XJE1_9HYPH</name>
<accession>A0A916XJE1</accession>
<keyword evidence="3" id="KW-0238">DNA-binding</keyword>
<comment type="similarity">
    <text evidence="1">Belongs to the LysR transcriptional regulatory family.</text>
</comment>
<dbReference type="CDD" id="cd08472">
    <property type="entry name" value="PBP2_CrgA_like_3"/>
    <property type="match status" value="1"/>
</dbReference>
<dbReference type="InterPro" id="IPR058163">
    <property type="entry name" value="LysR-type_TF_proteobact-type"/>
</dbReference>
<dbReference type="EMBL" id="BMGG01000006">
    <property type="protein sequence ID" value="GGC75676.1"/>
    <property type="molecule type" value="Genomic_DNA"/>
</dbReference>
<keyword evidence="4" id="KW-0804">Transcription</keyword>
<evidence type="ECO:0000256" key="1">
    <source>
        <dbReference type="ARBA" id="ARBA00009437"/>
    </source>
</evidence>
<proteinExistence type="inferred from homology"/>
<feature type="domain" description="HTH lysR-type" evidence="5">
    <location>
        <begin position="1"/>
        <end position="59"/>
    </location>
</feature>
<dbReference type="PANTHER" id="PTHR30537:SF72">
    <property type="entry name" value="LYSR FAMILY TRANSCRIPTIONAL REGULATOR"/>
    <property type="match status" value="1"/>
</dbReference>
<dbReference type="Gene3D" id="3.40.190.290">
    <property type="match status" value="1"/>
</dbReference>
<reference evidence="6" key="2">
    <citation type="submission" date="2020-09" db="EMBL/GenBank/DDBJ databases">
        <authorList>
            <person name="Sun Q."/>
            <person name="Zhou Y."/>
        </authorList>
    </citation>
    <scope>NUCLEOTIDE SEQUENCE</scope>
    <source>
        <strain evidence="6">CGMCC 1.12919</strain>
    </source>
</reference>
<reference evidence="6" key="1">
    <citation type="journal article" date="2014" name="Int. J. Syst. Evol. Microbiol.">
        <title>Complete genome sequence of Corynebacterium casei LMG S-19264T (=DSM 44701T), isolated from a smear-ripened cheese.</title>
        <authorList>
            <consortium name="US DOE Joint Genome Institute (JGI-PGF)"/>
            <person name="Walter F."/>
            <person name="Albersmeier A."/>
            <person name="Kalinowski J."/>
            <person name="Ruckert C."/>
        </authorList>
    </citation>
    <scope>NUCLEOTIDE SEQUENCE</scope>
    <source>
        <strain evidence="6">CGMCC 1.12919</strain>
    </source>
</reference>
<evidence type="ECO:0000256" key="4">
    <source>
        <dbReference type="ARBA" id="ARBA00023163"/>
    </source>
</evidence>
<dbReference type="InterPro" id="IPR036390">
    <property type="entry name" value="WH_DNA-bd_sf"/>
</dbReference>
<dbReference type="InterPro" id="IPR036388">
    <property type="entry name" value="WH-like_DNA-bd_sf"/>
</dbReference>
<dbReference type="PROSITE" id="PS50931">
    <property type="entry name" value="HTH_LYSR"/>
    <property type="match status" value="1"/>
</dbReference>
<dbReference type="InterPro" id="IPR005119">
    <property type="entry name" value="LysR_subst-bd"/>
</dbReference>
<evidence type="ECO:0000259" key="5">
    <source>
        <dbReference type="PROSITE" id="PS50931"/>
    </source>
</evidence>
<dbReference type="FunFam" id="1.10.10.10:FF:000001">
    <property type="entry name" value="LysR family transcriptional regulator"/>
    <property type="match status" value="1"/>
</dbReference>
<sequence length="308" mass="33737">MDRLDAMRLFTRVVDRRSFTQAAHDLDIPRSTATEVIRRLEARLGVRLLQRTTRTVRPTLDGEAYYRRCLAILDDVEDAEGAFRGAAPKGLLRVEVQGTLARHFLMPGLPDFLAHHPAIEIAMSESERWVDVVREGVDCVLRWGTLPDSDLVARPVALLPRITCAAPAYVERYGAPRTIAELAGHRTVGLRSITTGAVRPLEFQAANGSKRVVAVATPLSVTGTETFLSGIRLGLGLAQMPTFHVAQDLASGRLLRLLPDHPVPPGPVSVLYPRNRQLSPRVRLFIDWVVQRFAAASGGGTAIAPPEV</sequence>
<dbReference type="GO" id="GO:0006351">
    <property type="term" value="P:DNA-templated transcription"/>
    <property type="evidence" value="ECO:0007669"/>
    <property type="project" value="TreeGrafter"/>
</dbReference>
<comment type="caution">
    <text evidence="6">The sequence shown here is derived from an EMBL/GenBank/DDBJ whole genome shotgun (WGS) entry which is preliminary data.</text>
</comment>
<organism evidence="6 7">
    <name type="scientific">Chelatococcus reniformis</name>
    <dbReference type="NCBI Taxonomy" id="1494448"/>
    <lineage>
        <taxon>Bacteria</taxon>
        <taxon>Pseudomonadati</taxon>
        <taxon>Pseudomonadota</taxon>
        <taxon>Alphaproteobacteria</taxon>
        <taxon>Hyphomicrobiales</taxon>
        <taxon>Chelatococcaceae</taxon>
        <taxon>Chelatococcus</taxon>
    </lineage>
</organism>
<dbReference type="GO" id="GO:0003700">
    <property type="term" value="F:DNA-binding transcription factor activity"/>
    <property type="evidence" value="ECO:0007669"/>
    <property type="project" value="InterPro"/>
</dbReference>
<dbReference type="Pfam" id="PF03466">
    <property type="entry name" value="LysR_substrate"/>
    <property type="match status" value="1"/>
</dbReference>
<keyword evidence="2" id="KW-0805">Transcription regulation</keyword>
<evidence type="ECO:0000256" key="2">
    <source>
        <dbReference type="ARBA" id="ARBA00023015"/>
    </source>
</evidence>
<dbReference type="SUPFAM" id="SSF53850">
    <property type="entry name" value="Periplasmic binding protein-like II"/>
    <property type="match status" value="1"/>
</dbReference>
<dbReference type="Pfam" id="PF00126">
    <property type="entry name" value="HTH_1"/>
    <property type="match status" value="1"/>
</dbReference>
<dbReference type="RefSeq" id="WP_188610709.1">
    <property type="nucleotide sequence ID" value="NZ_BMGG01000006.1"/>
</dbReference>
<evidence type="ECO:0000313" key="6">
    <source>
        <dbReference type="EMBL" id="GGC75676.1"/>
    </source>
</evidence>
<keyword evidence="7" id="KW-1185">Reference proteome</keyword>
<dbReference type="Gene3D" id="1.10.10.10">
    <property type="entry name" value="Winged helix-like DNA-binding domain superfamily/Winged helix DNA-binding domain"/>
    <property type="match status" value="1"/>
</dbReference>
<dbReference type="Proteomes" id="UP000637002">
    <property type="component" value="Unassembled WGS sequence"/>
</dbReference>